<dbReference type="Proteomes" id="UP000269721">
    <property type="component" value="Unassembled WGS sequence"/>
</dbReference>
<dbReference type="Gene3D" id="3.80.10.10">
    <property type="entry name" value="Ribonuclease Inhibitor"/>
    <property type="match status" value="1"/>
</dbReference>
<accession>A0A4P9WPH2</accession>
<dbReference type="EMBL" id="KZ993964">
    <property type="protein sequence ID" value="RKO94225.1"/>
    <property type="molecule type" value="Genomic_DNA"/>
</dbReference>
<dbReference type="InterPro" id="IPR032675">
    <property type="entry name" value="LRR_dom_sf"/>
</dbReference>
<protein>
    <submittedName>
        <fullName evidence="1">Uncharacterized protein</fullName>
    </submittedName>
</protein>
<evidence type="ECO:0000313" key="2">
    <source>
        <dbReference type="Proteomes" id="UP000269721"/>
    </source>
</evidence>
<gene>
    <name evidence="1" type="ORF">BDK51DRAFT_29137</name>
</gene>
<name>A0A4P9WPH2_9FUNG</name>
<dbReference type="AlphaFoldDB" id="A0A4P9WPH2"/>
<sequence length="336" mass="38833">MFGLVKVLLRDRLQKASKDQNWKAPDCSFNQIEKFQNFPETLGSLWCISNHVKKMEYLPEALAELRCEVDGIKNPKDLPQSLKVFDRSSNQFEKLENLPDKLKSLRPNFNDFEKSENLAYTLISFSCDGNDITKLEGVKGLEIRCNQTSKLDNQPPFLTYQSCTANDSKKLGNLPQYLLSTNTKILADMSRWSRKRHIAAKVIQKHCQNWLSNPKHPRPTLLTPNRTERRPMRSEYWAEGKEYRRWTSKTDRKKAFEWEQGRGCFMTSRTIMGMLTAAIEPVTLALLATACHTQPNERFGLKDKTPIYSPTALPLLSERRKITVGRERRASDTGDW</sequence>
<dbReference type="OrthoDB" id="2182431at2759"/>
<reference evidence="2" key="1">
    <citation type="journal article" date="2018" name="Nat. Microbiol.">
        <title>Leveraging single-cell genomics to expand the fungal tree of life.</title>
        <authorList>
            <person name="Ahrendt S.R."/>
            <person name="Quandt C.A."/>
            <person name="Ciobanu D."/>
            <person name="Clum A."/>
            <person name="Salamov A."/>
            <person name="Andreopoulos B."/>
            <person name="Cheng J.F."/>
            <person name="Woyke T."/>
            <person name="Pelin A."/>
            <person name="Henrissat B."/>
            <person name="Reynolds N.K."/>
            <person name="Benny G.L."/>
            <person name="Smith M.E."/>
            <person name="James T.Y."/>
            <person name="Grigoriev I.V."/>
        </authorList>
    </citation>
    <scope>NUCLEOTIDE SEQUENCE [LARGE SCALE GENOMIC DNA]</scope>
</reference>
<dbReference type="SUPFAM" id="SSF52058">
    <property type="entry name" value="L domain-like"/>
    <property type="match status" value="1"/>
</dbReference>
<proteinExistence type="predicted"/>
<keyword evidence="2" id="KW-1185">Reference proteome</keyword>
<organism evidence="1 2">
    <name type="scientific">Blyttiomyces helicus</name>
    <dbReference type="NCBI Taxonomy" id="388810"/>
    <lineage>
        <taxon>Eukaryota</taxon>
        <taxon>Fungi</taxon>
        <taxon>Fungi incertae sedis</taxon>
        <taxon>Chytridiomycota</taxon>
        <taxon>Chytridiomycota incertae sedis</taxon>
        <taxon>Chytridiomycetes</taxon>
        <taxon>Chytridiomycetes incertae sedis</taxon>
        <taxon>Blyttiomyces</taxon>
    </lineage>
</organism>
<evidence type="ECO:0000313" key="1">
    <source>
        <dbReference type="EMBL" id="RKO94225.1"/>
    </source>
</evidence>